<dbReference type="AlphaFoldDB" id="A0A8D8ULB1"/>
<organism evidence="1">
    <name type="scientific">Cacopsylla melanoneura</name>
    <dbReference type="NCBI Taxonomy" id="428564"/>
    <lineage>
        <taxon>Eukaryota</taxon>
        <taxon>Metazoa</taxon>
        <taxon>Ecdysozoa</taxon>
        <taxon>Arthropoda</taxon>
        <taxon>Hexapoda</taxon>
        <taxon>Insecta</taxon>
        <taxon>Pterygota</taxon>
        <taxon>Neoptera</taxon>
        <taxon>Paraneoptera</taxon>
        <taxon>Hemiptera</taxon>
        <taxon>Sternorrhyncha</taxon>
        <taxon>Psylloidea</taxon>
        <taxon>Psyllidae</taxon>
        <taxon>Psyllinae</taxon>
        <taxon>Cacopsylla</taxon>
    </lineage>
</organism>
<reference evidence="1" key="1">
    <citation type="submission" date="2021-05" db="EMBL/GenBank/DDBJ databases">
        <authorList>
            <person name="Alioto T."/>
            <person name="Alioto T."/>
            <person name="Gomez Garrido J."/>
        </authorList>
    </citation>
    <scope>NUCLEOTIDE SEQUENCE</scope>
</reference>
<evidence type="ECO:0000313" key="1">
    <source>
        <dbReference type="EMBL" id="CAG6709255.1"/>
    </source>
</evidence>
<sequence>MFVMKYVLKIVWQNYLSICKVCSMQVNMYVYVPSQKLQSPPSRCNNRVFFFVRGKSLYERSHLYILLMPDVYKCGHTGHRLCSNNSPLNLRLFVCLKTRRPYEWTTGWFSECAFLTLISYSWS</sequence>
<dbReference type="EMBL" id="HBUF01345868">
    <property type="protein sequence ID" value="CAG6709255.1"/>
    <property type="molecule type" value="Transcribed_RNA"/>
</dbReference>
<protein>
    <submittedName>
        <fullName evidence="1">Uncharacterized protein</fullName>
    </submittedName>
</protein>
<proteinExistence type="predicted"/>
<name>A0A8D8ULB1_9HEMI</name>
<accession>A0A8D8ULB1</accession>